<comment type="caution">
    <text evidence="4">The sequence shown here is derived from an EMBL/GenBank/DDBJ whole genome shotgun (WGS) entry which is preliminary data.</text>
</comment>
<dbReference type="PANTHER" id="PTHR40032:SF1">
    <property type="entry name" value="EXPORTED PROTEIN"/>
    <property type="match status" value="1"/>
</dbReference>
<feature type="chain" id="PRO_5039517436" description="Putative amidase domain-containing protein" evidence="2">
    <location>
        <begin position="32"/>
        <end position="473"/>
    </location>
</feature>
<dbReference type="Pfam" id="PF12671">
    <property type="entry name" value="Amidase_6"/>
    <property type="match status" value="1"/>
</dbReference>
<evidence type="ECO:0000313" key="5">
    <source>
        <dbReference type="Proteomes" id="UP000251213"/>
    </source>
</evidence>
<dbReference type="EMBL" id="QJKK01000004">
    <property type="protein sequence ID" value="RAL24483.1"/>
    <property type="molecule type" value="Genomic_DNA"/>
</dbReference>
<dbReference type="AlphaFoldDB" id="A0A364K546"/>
<dbReference type="Proteomes" id="UP000251213">
    <property type="component" value="Unassembled WGS sequence"/>
</dbReference>
<reference evidence="4 5" key="2">
    <citation type="submission" date="2018-06" db="EMBL/GenBank/DDBJ databases">
        <authorList>
            <person name="Zhirakovskaya E."/>
        </authorList>
    </citation>
    <scope>NUCLEOTIDE SEQUENCE [LARGE SCALE GENOMIC DNA]</scope>
    <source>
        <strain evidence="4 5">FBKL4.011</strain>
    </source>
</reference>
<dbReference type="InterPro" id="IPR024301">
    <property type="entry name" value="Amidase_6"/>
</dbReference>
<organism evidence="4 5">
    <name type="scientific">Thermoflavimicrobium daqui</name>
    <dbReference type="NCBI Taxonomy" id="2137476"/>
    <lineage>
        <taxon>Bacteria</taxon>
        <taxon>Bacillati</taxon>
        <taxon>Bacillota</taxon>
        <taxon>Bacilli</taxon>
        <taxon>Bacillales</taxon>
        <taxon>Thermoactinomycetaceae</taxon>
        <taxon>Thermoflavimicrobium</taxon>
    </lineage>
</organism>
<feature type="compositionally biased region" description="Basic and acidic residues" evidence="1">
    <location>
        <begin position="201"/>
        <end position="213"/>
    </location>
</feature>
<evidence type="ECO:0000256" key="2">
    <source>
        <dbReference type="SAM" id="SignalP"/>
    </source>
</evidence>
<feature type="compositionally biased region" description="Polar residues" evidence="1">
    <location>
        <begin position="38"/>
        <end position="47"/>
    </location>
</feature>
<feature type="domain" description="Putative amidase" evidence="3">
    <location>
        <begin position="314"/>
        <end position="457"/>
    </location>
</feature>
<protein>
    <recommendedName>
        <fullName evidence="3">Putative amidase domain-containing protein</fullName>
    </recommendedName>
</protein>
<feature type="compositionally biased region" description="Basic and acidic residues" evidence="1">
    <location>
        <begin position="288"/>
        <end position="300"/>
    </location>
</feature>
<evidence type="ECO:0000259" key="3">
    <source>
        <dbReference type="Pfam" id="PF12671"/>
    </source>
</evidence>
<feature type="compositionally biased region" description="Basic and acidic residues" evidence="1">
    <location>
        <begin position="227"/>
        <end position="255"/>
    </location>
</feature>
<feature type="region of interest" description="Disordered" evidence="1">
    <location>
        <begin position="180"/>
        <end position="315"/>
    </location>
</feature>
<gene>
    <name evidence="4" type="ORF">DL897_09210</name>
</gene>
<dbReference type="PROSITE" id="PS51257">
    <property type="entry name" value="PROKAR_LIPOPROTEIN"/>
    <property type="match status" value="1"/>
</dbReference>
<feature type="signal peptide" evidence="2">
    <location>
        <begin position="1"/>
        <end position="31"/>
    </location>
</feature>
<feature type="compositionally biased region" description="Polar residues" evidence="1">
    <location>
        <begin position="257"/>
        <end position="282"/>
    </location>
</feature>
<sequence>MTFKNRREGKNLKKQAAIWLFVGALALGGCASGVTKGTDYSQNTKQSAPAPELEKKPVDTKEVEVVSDKVTYYPDTKTQKPAQTEVAVKIIKNTVKKNKGKIKEDPNDQNYRDYVSGLLGGAGDLSPKERQALLEYVKYLSAIEKRQINKKIEELLKKLKSGKGTKEDLALLQSLLPIKGGVPLKDKGKPTPNKKPGIVKLPDKAQDPSELKKTTKPNTPKPGDLNPGEKDKPNKPEDPKPTHPGNDHSGTEKPDTNGGNEPNQKNPIPGQGSSDGNGTPQQPGDNGKPNDKNKPDDNNKPGESQLNKPEPNGYNRAKAKEYAYKWWNKRNNAQYGYYSRAMGGCEDCWADCTNFISQVIKAGGMKEVTNGNSYWYYSDKKPSLSWGVAHSFYLHMKQRAKPVENIWDLKVGDIINFDFENDGRINHSAVVTRKMGNEVYVTQHTADKKDSPISWLLFTGAKLYGFDMSTAKN</sequence>
<keyword evidence="2" id="KW-0732">Signal</keyword>
<dbReference type="OrthoDB" id="9812429at2"/>
<accession>A0A364K546</accession>
<dbReference type="PANTHER" id="PTHR40032">
    <property type="entry name" value="EXPORTED PROTEIN-RELATED"/>
    <property type="match status" value="1"/>
</dbReference>
<reference evidence="4 5" key="1">
    <citation type="submission" date="2018-06" db="EMBL/GenBank/DDBJ databases">
        <title>Thermoflavimicrobium daqus sp. nov., a thermophilic microbe isolated from Moutai-flavour Daqu.</title>
        <authorList>
            <person name="Wang X."/>
            <person name="Zhou H."/>
        </authorList>
    </citation>
    <scope>NUCLEOTIDE SEQUENCE [LARGE SCALE GENOMIC DNA]</scope>
    <source>
        <strain evidence="4 5">FBKL4.011</strain>
    </source>
</reference>
<feature type="region of interest" description="Disordered" evidence="1">
    <location>
        <begin position="36"/>
        <end position="59"/>
    </location>
</feature>
<evidence type="ECO:0000313" key="4">
    <source>
        <dbReference type="EMBL" id="RAL24483.1"/>
    </source>
</evidence>
<proteinExistence type="predicted"/>
<keyword evidence="5" id="KW-1185">Reference proteome</keyword>
<evidence type="ECO:0000256" key="1">
    <source>
        <dbReference type="SAM" id="MobiDB-lite"/>
    </source>
</evidence>
<name>A0A364K546_9BACL</name>